<dbReference type="Gene3D" id="2.40.370.10">
    <property type="entry name" value="AttH-like domain"/>
    <property type="match status" value="2"/>
</dbReference>
<dbReference type="InterPro" id="IPR010791">
    <property type="entry name" value="AttH_dom"/>
</dbReference>
<name>A0A2M9ZEB4_9LEPT</name>
<dbReference type="SUPFAM" id="SSF159245">
    <property type="entry name" value="AttH-like"/>
    <property type="match status" value="1"/>
</dbReference>
<proteinExistence type="predicted"/>
<protein>
    <submittedName>
        <fullName evidence="2">Carotenoid 1,2-hydratase</fullName>
    </submittedName>
</protein>
<dbReference type="Proteomes" id="UP000231912">
    <property type="component" value="Unassembled WGS sequence"/>
</dbReference>
<feature type="domain" description="AttH" evidence="1">
    <location>
        <begin position="61"/>
        <end position="227"/>
    </location>
</feature>
<comment type="caution">
    <text evidence="2">The sequence shown here is derived from an EMBL/GenBank/DDBJ whole genome shotgun (WGS) entry which is preliminary data.</text>
</comment>
<evidence type="ECO:0000313" key="2">
    <source>
        <dbReference type="EMBL" id="PJZ66781.1"/>
    </source>
</evidence>
<evidence type="ECO:0000313" key="3">
    <source>
        <dbReference type="Proteomes" id="UP000231912"/>
    </source>
</evidence>
<dbReference type="PANTHER" id="PTHR38591">
    <property type="entry name" value="HYDROLASE"/>
    <property type="match status" value="1"/>
</dbReference>
<dbReference type="EMBL" id="NPDT01000001">
    <property type="protein sequence ID" value="PJZ66781.1"/>
    <property type="molecule type" value="Genomic_DNA"/>
</dbReference>
<dbReference type="InterPro" id="IPR023374">
    <property type="entry name" value="AttH-like_dom_sf"/>
</dbReference>
<dbReference type="Pfam" id="PF17186">
    <property type="entry name" value="Lipocalin_9"/>
    <property type="match status" value="1"/>
</dbReference>
<gene>
    <name evidence="2" type="ORF">CH371_01370</name>
</gene>
<dbReference type="AlphaFoldDB" id="A0A2M9ZEB4"/>
<organism evidence="2 3">
    <name type="scientific">Leptospira wolffii</name>
    <dbReference type="NCBI Taxonomy" id="409998"/>
    <lineage>
        <taxon>Bacteria</taxon>
        <taxon>Pseudomonadati</taxon>
        <taxon>Spirochaetota</taxon>
        <taxon>Spirochaetia</taxon>
        <taxon>Leptospirales</taxon>
        <taxon>Leptospiraceae</taxon>
        <taxon>Leptospira</taxon>
    </lineage>
</organism>
<sequence length="372" mass="42246">MSDSKPYILLSYPLAKIALLALLFIASPVILAAPAGEPSKTGSSKSFRFPQDHLFHKGFRVEWCYFIGILETDEGRELGYELSFFRAYAGPKVAVYPVHLAISDMKTEKHKISQTIERELGDVAGQNKGTLWSGDYRMDVLGPTQLRISAFPRTDAGFGLELELSSKTENILIHGKNGKSIKSRTNPQFYSYYYSIPRMETKGTLYLEGQEYNVKSGTSWMDHEWSSPEGTEASFDLSSRDLSWDWICIQLEDGSDIMAFNFRNKSNPEPETFGTLRSPDSKVLTFEKEKELNFFPEGESWKSPNTGISYKLRWKLISDRFKLSISPRFEEQEFDARSSTDLAYWEGGIRVEGEIDGKKVKGSGYLELKPSR</sequence>
<evidence type="ECO:0000259" key="1">
    <source>
        <dbReference type="Pfam" id="PF07143"/>
    </source>
</evidence>
<dbReference type="RefSeq" id="WP_100757376.1">
    <property type="nucleotide sequence ID" value="NZ_NPDT01000001.1"/>
</dbReference>
<dbReference type="PANTHER" id="PTHR38591:SF1">
    <property type="entry name" value="BLL1000 PROTEIN"/>
    <property type="match status" value="1"/>
</dbReference>
<accession>A0A2M9ZEB4</accession>
<dbReference type="Pfam" id="PF07143">
    <property type="entry name" value="CrtC"/>
    <property type="match status" value="1"/>
</dbReference>
<reference evidence="2 3" key="1">
    <citation type="submission" date="2017-07" db="EMBL/GenBank/DDBJ databases">
        <title>Leptospira spp. isolated from tropical soils.</title>
        <authorList>
            <person name="Thibeaux R."/>
            <person name="Iraola G."/>
            <person name="Ferres I."/>
            <person name="Bierque E."/>
            <person name="Girault D."/>
            <person name="Soupe-Gilbert M.-E."/>
            <person name="Picardeau M."/>
            <person name="Goarant C."/>
        </authorList>
    </citation>
    <scope>NUCLEOTIDE SEQUENCE [LARGE SCALE GENOMIC DNA]</scope>
    <source>
        <strain evidence="2 3">FH2-C-A2</strain>
    </source>
</reference>